<dbReference type="Pfam" id="PF10609">
    <property type="entry name" value="ParA"/>
    <property type="match status" value="1"/>
</dbReference>
<keyword evidence="4" id="KW-0808">Transferase</keyword>
<evidence type="ECO:0000313" key="4">
    <source>
        <dbReference type="EMBL" id="RTR25495.1"/>
    </source>
</evidence>
<evidence type="ECO:0000313" key="5">
    <source>
        <dbReference type="Proteomes" id="UP000277766"/>
    </source>
</evidence>
<keyword evidence="3" id="KW-0812">Transmembrane</keyword>
<comment type="caution">
    <text evidence="4">The sequence shown here is derived from an EMBL/GenBank/DDBJ whole genome shotgun (WGS) entry which is preliminary data.</text>
</comment>
<dbReference type="InterPro" id="IPR005702">
    <property type="entry name" value="Wzc-like_C"/>
</dbReference>
<keyword evidence="2" id="KW-0067">ATP-binding</keyword>
<keyword evidence="5" id="KW-1185">Reference proteome</keyword>
<evidence type="ECO:0000256" key="1">
    <source>
        <dbReference type="ARBA" id="ARBA00022741"/>
    </source>
</evidence>
<dbReference type="Proteomes" id="UP000277766">
    <property type="component" value="Unassembled WGS sequence"/>
</dbReference>
<dbReference type="InterPro" id="IPR033756">
    <property type="entry name" value="YlxH/NBP35"/>
</dbReference>
<dbReference type="PANTHER" id="PTHR32309:SF31">
    <property type="entry name" value="CAPSULAR EXOPOLYSACCHARIDE FAMILY"/>
    <property type="match status" value="1"/>
</dbReference>
<dbReference type="Gene3D" id="3.40.50.300">
    <property type="entry name" value="P-loop containing nucleotide triphosphate hydrolases"/>
    <property type="match status" value="1"/>
</dbReference>
<dbReference type="RefSeq" id="WP_126352743.1">
    <property type="nucleotide sequence ID" value="NZ_CP086382.1"/>
</dbReference>
<dbReference type="PANTHER" id="PTHR32309">
    <property type="entry name" value="TYROSINE-PROTEIN KINASE"/>
    <property type="match status" value="1"/>
</dbReference>
<dbReference type="AlphaFoldDB" id="A0A431VQP2"/>
<reference evidence="4 5" key="1">
    <citation type="submission" date="2018-12" db="EMBL/GenBank/DDBJ databases">
        <title>Deinococcus radiophilus ATCC 27603 genome sequencing and assembly.</title>
        <authorList>
            <person name="Maclea K.S."/>
            <person name="Maynard C.R."/>
        </authorList>
    </citation>
    <scope>NUCLEOTIDE SEQUENCE [LARGE SCALE GENOMIC DNA]</scope>
    <source>
        <strain evidence="4 5">ATCC 27603</strain>
    </source>
</reference>
<dbReference type="EMBL" id="RXPE01000026">
    <property type="protein sequence ID" value="RTR25495.1"/>
    <property type="molecule type" value="Genomic_DNA"/>
</dbReference>
<dbReference type="InterPro" id="IPR027417">
    <property type="entry name" value="P-loop_NTPase"/>
</dbReference>
<feature type="transmembrane region" description="Helical" evidence="3">
    <location>
        <begin position="28"/>
        <end position="47"/>
    </location>
</feature>
<name>A0A431VQP2_9DEIO</name>
<evidence type="ECO:0000256" key="3">
    <source>
        <dbReference type="SAM" id="Phobius"/>
    </source>
</evidence>
<keyword evidence="1" id="KW-0547">Nucleotide-binding</keyword>
<keyword evidence="4" id="KW-0418">Kinase</keyword>
<dbReference type="GO" id="GO:0016301">
    <property type="term" value="F:kinase activity"/>
    <property type="evidence" value="ECO:0007669"/>
    <property type="project" value="UniProtKB-KW"/>
</dbReference>
<protein>
    <submittedName>
        <fullName evidence="4">Tyrosine-protein kinase family protein</fullName>
    </submittedName>
</protein>
<dbReference type="InterPro" id="IPR050445">
    <property type="entry name" value="Bact_polysacc_biosynth/exp"/>
</dbReference>
<feature type="transmembrane region" description="Helical" evidence="3">
    <location>
        <begin position="258"/>
        <end position="275"/>
    </location>
</feature>
<keyword evidence="3" id="KW-0472">Membrane</keyword>
<dbReference type="SUPFAM" id="SSF52540">
    <property type="entry name" value="P-loop containing nucleoside triphosphate hydrolases"/>
    <property type="match status" value="1"/>
</dbReference>
<dbReference type="OrthoDB" id="9794577at2"/>
<sequence>MTQSALPLDTGHAQDLDLAALARLLRGAWLPILLTASALSTAAYFYADARPDVYRTSAGLAALPATSGNALISNSLVTAPALPPQVVDRALRSPEVTEAAFKALEDKGLDPAQRQAVVDAVQAEWRSGQYQTVTLSANVDQNLVGSYEVTAQAGSPEAAQATANAFARALLEWDRQRALNGVERAYSNLTTRLDVLDGAPVVGGEAVDSATANQMRSEVVQSLQQVEVLRETVSGTLSLIAGAVLPNEPVAPKPLRDALLVFGATVFAGLLLALARDRLVKRVQDTESLRSLGLPILGLLPPVNLRRSDPAGISSFLRHGSFREGLEFVRLGVTTALDDLSGSATPRAPLIAISSADMDEGKSVITSGLAATFALRGMRVLVVDADIFRHRQRQLLAPEGQPLQIIPLDDTELWVSVQYQTDLLNLRRGHLNPEALLQSIEGLRQNYDIVLIDTPPILKVADTLALARRVDGLVLVAAVGMPQAQVERVVAETSRLGIRPLGLILNRYRGGGITDPYGYGPSPALTLEQGGNYGHARN</sequence>
<dbReference type="GO" id="GO:0005524">
    <property type="term" value="F:ATP binding"/>
    <property type="evidence" value="ECO:0007669"/>
    <property type="project" value="UniProtKB-KW"/>
</dbReference>
<gene>
    <name evidence="4" type="ORF">EJ104_10605</name>
</gene>
<keyword evidence="3" id="KW-1133">Transmembrane helix</keyword>
<evidence type="ECO:0000256" key="2">
    <source>
        <dbReference type="ARBA" id="ARBA00022840"/>
    </source>
</evidence>
<proteinExistence type="predicted"/>
<organism evidence="4 5">
    <name type="scientific">Deinococcus radiophilus</name>
    <dbReference type="NCBI Taxonomy" id="32062"/>
    <lineage>
        <taxon>Bacteria</taxon>
        <taxon>Thermotogati</taxon>
        <taxon>Deinococcota</taxon>
        <taxon>Deinococci</taxon>
        <taxon>Deinococcales</taxon>
        <taxon>Deinococcaceae</taxon>
        <taxon>Deinococcus</taxon>
    </lineage>
</organism>
<accession>A0A431VQP2</accession>
<dbReference type="CDD" id="cd05387">
    <property type="entry name" value="BY-kinase"/>
    <property type="match status" value="1"/>
</dbReference>